<protein>
    <recommendedName>
        <fullName evidence="7">Putative 4-hydroxy-4-methyl-2-oxoglutarate aldolase</fullName>
        <ecNumber evidence="6">4.1.1.112</ecNumber>
        <ecNumber evidence="5">4.1.3.17</ecNumber>
    </recommendedName>
    <alternativeName>
        <fullName evidence="11">Oxaloacetate decarboxylase</fullName>
    </alternativeName>
    <alternativeName>
        <fullName evidence="9">Regulator of ribonuclease activity homolog</fullName>
    </alternativeName>
    <alternativeName>
        <fullName evidence="10">RraA-like protein</fullName>
    </alternativeName>
</protein>
<comment type="subunit">
    <text evidence="4">Homotrimer.</text>
</comment>
<feature type="region of interest" description="Disordered" evidence="14">
    <location>
        <begin position="208"/>
        <end position="256"/>
    </location>
</feature>
<dbReference type="InterPro" id="IPR005493">
    <property type="entry name" value="RraA/RraA-like"/>
</dbReference>
<evidence type="ECO:0000256" key="13">
    <source>
        <dbReference type="PIRSR" id="PIRSR605493-1"/>
    </source>
</evidence>
<evidence type="ECO:0000256" key="5">
    <source>
        <dbReference type="ARBA" id="ARBA00012213"/>
    </source>
</evidence>
<proteinExistence type="inferred from homology"/>
<organism evidence="15 16">
    <name type="scientific">Nocardiopsis metallicus</name>
    <dbReference type="NCBI Taxonomy" id="179819"/>
    <lineage>
        <taxon>Bacteria</taxon>
        <taxon>Bacillati</taxon>
        <taxon>Actinomycetota</taxon>
        <taxon>Actinomycetes</taxon>
        <taxon>Streptosporangiales</taxon>
        <taxon>Nocardiopsidaceae</taxon>
        <taxon>Nocardiopsis</taxon>
    </lineage>
</organism>
<name>A0A840WBY6_9ACTN</name>
<accession>A0A840WBY6</accession>
<dbReference type="GO" id="GO:0047443">
    <property type="term" value="F:4-hydroxy-4-methyl-2-oxoglutarate aldolase activity"/>
    <property type="evidence" value="ECO:0007669"/>
    <property type="project" value="UniProtKB-EC"/>
</dbReference>
<dbReference type="SUPFAM" id="SSF89562">
    <property type="entry name" value="RraA-like"/>
    <property type="match status" value="1"/>
</dbReference>
<evidence type="ECO:0000256" key="14">
    <source>
        <dbReference type="SAM" id="MobiDB-lite"/>
    </source>
</evidence>
<evidence type="ECO:0000313" key="15">
    <source>
        <dbReference type="EMBL" id="MBB5489545.1"/>
    </source>
</evidence>
<dbReference type="Gene3D" id="3.50.30.40">
    <property type="entry name" value="Ribonuclease E inhibitor RraA/RraA-like"/>
    <property type="match status" value="1"/>
</dbReference>
<comment type="catalytic activity">
    <reaction evidence="12">
        <text>oxaloacetate + H(+) = pyruvate + CO2</text>
        <dbReference type="Rhea" id="RHEA:15641"/>
        <dbReference type="ChEBI" id="CHEBI:15361"/>
        <dbReference type="ChEBI" id="CHEBI:15378"/>
        <dbReference type="ChEBI" id="CHEBI:16452"/>
        <dbReference type="ChEBI" id="CHEBI:16526"/>
        <dbReference type="EC" id="4.1.1.112"/>
    </reaction>
</comment>
<evidence type="ECO:0000256" key="12">
    <source>
        <dbReference type="ARBA" id="ARBA00047973"/>
    </source>
</evidence>
<evidence type="ECO:0000256" key="10">
    <source>
        <dbReference type="ARBA" id="ARBA00030169"/>
    </source>
</evidence>
<dbReference type="Proteomes" id="UP000579647">
    <property type="component" value="Unassembled WGS sequence"/>
</dbReference>
<dbReference type="GO" id="GO:0008948">
    <property type="term" value="F:oxaloacetate decarboxylase activity"/>
    <property type="evidence" value="ECO:0007669"/>
    <property type="project" value="UniProtKB-EC"/>
</dbReference>
<comment type="similarity">
    <text evidence="3">Belongs to the class II aldolase/RraA-like family.</text>
</comment>
<evidence type="ECO:0000256" key="8">
    <source>
        <dbReference type="ARBA" id="ARBA00025046"/>
    </source>
</evidence>
<comment type="catalytic activity">
    <reaction evidence="1">
        <text>4-hydroxy-4-methyl-2-oxoglutarate = 2 pyruvate</text>
        <dbReference type="Rhea" id="RHEA:22748"/>
        <dbReference type="ChEBI" id="CHEBI:15361"/>
        <dbReference type="ChEBI" id="CHEBI:58276"/>
        <dbReference type="EC" id="4.1.3.17"/>
    </reaction>
</comment>
<dbReference type="CDD" id="cd16841">
    <property type="entry name" value="RraA_family"/>
    <property type="match status" value="1"/>
</dbReference>
<feature type="compositionally biased region" description="Basic and acidic residues" evidence="14">
    <location>
        <begin position="228"/>
        <end position="239"/>
    </location>
</feature>
<comment type="caution">
    <text evidence="15">The sequence shown here is derived from an EMBL/GenBank/DDBJ whole genome shotgun (WGS) entry which is preliminary data.</text>
</comment>
<dbReference type="EC" id="4.1.3.17" evidence="5"/>
<dbReference type="EC" id="4.1.1.112" evidence="6"/>
<keyword evidence="13" id="KW-0479">Metal-binding</keyword>
<evidence type="ECO:0000256" key="6">
    <source>
        <dbReference type="ARBA" id="ARBA00012947"/>
    </source>
</evidence>
<evidence type="ECO:0000256" key="1">
    <source>
        <dbReference type="ARBA" id="ARBA00001342"/>
    </source>
</evidence>
<sequence length="256" mass="26191">MALAKTLTAVGTVALARCGGRPFGTHLFSVWPGAAFAATAFPVRCSPGDNLALHVAVAQAPPGSALVVDVSGEPEYGYVDEILAVAARTKGVAGIILDGCVRDIAAIAHCELPVFGAGVAVREAGHDAGGSVGQQINMDASGPAPLPVRRGDWIVADDDGVVCLPRGQVSAIIAETMENVSREREIIDAVCAGESTLDLLGLDPSRVTGWDGGADQAGRCGRPRSLNARREGRAAEGHPRPRLGPRSAVGDVYGGD</sequence>
<dbReference type="AlphaFoldDB" id="A0A840WBY6"/>
<dbReference type="Pfam" id="PF03737">
    <property type="entry name" value="RraA-like"/>
    <property type="match status" value="1"/>
</dbReference>
<comment type="cofactor">
    <cofactor evidence="13">
        <name>Mg(2+)</name>
        <dbReference type="ChEBI" id="CHEBI:18420"/>
    </cofactor>
</comment>
<dbReference type="PANTHER" id="PTHR33254">
    <property type="entry name" value="4-HYDROXY-4-METHYL-2-OXOGLUTARATE ALDOLASE 3-RELATED"/>
    <property type="match status" value="1"/>
</dbReference>
<evidence type="ECO:0000256" key="7">
    <source>
        <dbReference type="ARBA" id="ARBA00016549"/>
    </source>
</evidence>
<reference evidence="15 16" key="1">
    <citation type="submission" date="2020-08" db="EMBL/GenBank/DDBJ databases">
        <title>Sequencing the genomes of 1000 actinobacteria strains.</title>
        <authorList>
            <person name="Klenk H.-P."/>
        </authorList>
    </citation>
    <scope>NUCLEOTIDE SEQUENCE [LARGE SCALE GENOMIC DNA]</scope>
    <source>
        <strain evidence="15 16">DSM 44598</strain>
    </source>
</reference>
<keyword evidence="16" id="KW-1185">Reference proteome</keyword>
<evidence type="ECO:0000256" key="3">
    <source>
        <dbReference type="ARBA" id="ARBA00008621"/>
    </source>
</evidence>
<gene>
    <name evidence="15" type="ORF">HNR07_000682</name>
</gene>
<feature type="binding site" evidence="13">
    <location>
        <position position="102"/>
    </location>
    <ligand>
        <name>substrate</name>
    </ligand>
</feature>
<evidence type="ECO:0000256" key="11">
    <source>
        <dbReference type="ARBA" id="ARBA00032305"/>
    </source>
</evidence>
<evidence type="ECO:0000256" key="4">
    <source>
        <dbReference type="ARBA" id="ARBA00011233"/>
    </source>
</evidence>
<evidence type="ECO:0000256" key="2">
    <source>
        <dbReference type="ARBA" id="ARBA00001968"/>
    </source>
</evidence>
<keyword evidence="15" id="KW-0456">Lyase</keyword>
<comment type="cofactor">
    <cofactor evidence="2">
        <name>a divalent metal cation</name>
        <dbReference type="ChEBI" id="CHEBI:60240"/>
    </cofactor>
</comment>
<dbReference type="EMBL" id="JACHDO010000001">
    <property type="protein sequence ID" value="MBB5489545.1"/>
    <property type="molecule type" value="Genomic_DNA"/>
</dbReference>
<comment type="function">
    <text evidence="8">Catalyzes the aldol cleavage of 4-hydroxy-4-methyl-2-oxoglutarate (HMG) into 2 molecules of pyruvate. Also contains a secondary oxaloacetate (OAA) decarboxylase activity due to the common pyruvate enolate transition state formed following C-C bond cleavage in the retro-aldol and decarboxylation reactions.</text>
</comment>
<evidence type="ECO:0000256" key="9">
    <source>
        <dbReference type="ARBA" id="ARBA00029596"/>
    </source>
</evidence>
<keyword evidence="13" id="KW-0460">Magnesium</keyword>
<dbReference type="PANTHER" id="PTHR33254:SF4">
    <property type="entry name" value="4-HYDROXY-4-METHYL-2-OXOGLUTARATE ALDOLASE 3-RELATED"/>
    <property type="match status" value="1"/>
</dbReference>
<feature type="binding site" evidence="13">
    <location>
        <position position="103"/>
    </location>
    <ligand>
        <name>Mg(2+)</name>
        <dbReference type="ChEBI" id="CHEBI:18420"/>
    </ligand>
</feature>
<evidence type="ECO:0000313" key="16">
    <source>
        <dbReference type="Proteomes" id="UP000579647"/>
    </source>
</evidence>
<dbReference type="InterPro" id="IPR036704">
    <property type="entry name" value="RraA/RraA-like_sf"/>
</dbReference>
<dbReference type="GO" id="GO:0046872">
    <property type="term" value="F:metal ion binding"/>
    <property type="evidence" value="ECO:0007669"/>
    <property type="project" value="UniProtKB-KW"/>
</dbReference>